<keyword evidence="4 6" id="KW-1133">Transmembrane helix</keyword>
<gene>
    <name evidence="7" type="ORF">J0H12_00390</name>
</gene>
<dbReference type="PANTHER" id="PTHR36570">
    <property type="entry name" value="DISULFIDE BOND FORMATION PROTEIN B"/>
    <property type="match status" value="1"/>
</dbReference>
<dbReference type="AlphaFoldDB" id="A0A8J7TU46"/>
<dbReference type="InterPro" id="IPR023380">
    <property type="entry name" value="DsbB-like_sf"/>
</dbReference>
<protein>
    <submittedName>
        <fullName evidence="7">Disulfide bond formation protein B</fullName>
    </submittedName>
</protein>
<name>A0A8J7TU46_9PROT</name>
<feature type="transmembrane region" description="Helical" evidence="6">
    <location>
        <begin position="70"/>
        <end position="90"/>
    </location>
</feature>
<dbReference type="InterPro" id="IPR003752">
    <property type="entry name" value="DiS_bond_form_DsbB/BdbC"/>
</dbReference>
<dbReference type="SUPFAM" id="SSF158442">
    <property type="entry name" value="DsbB-like"/>
    <property type="match status" value="1"/>
</dbReference>
<evidence type="ECO:0000256" key="3">
    <source>
        <dbReference type="ARBA" id="ARBA00022692"/>
    </source>
</evidence>
<evidence type="ECO:0000256" key="2">
    <source>
        <dbReference type="ARBA" id="ARBA00022475"/>
    </source>
</evidence>
<evidence type="ECO:0000256" key="4">
    <source>
        <dbReference type="ARBA" id="ARBA00022989"/>
    </source>
</evidence>
<dbReference type="InterPro" id="IPR050183">
    <property type="entry name" value="DsbB"/>
</dbReference>
<dbReference type="GO" id="GO:0015035">
    <property type="term" value="F:protein-disulfide reductase activity"/>
    <property type="evidence" value="ECO:0007669"/>
    <property type="project" value="InterPro"/>
</dbReference>
<dbReference type="GO" id="GO:0005886">
    <property type="term" value="C:plasma membrane"/>
    <property type="evidence" value="ECO:0007669"/>
    <property type="project" value="UniProtKB-SubCell"/>
</dbReference>
<dbReference type="GO" id="GO:0006457">
    <property type="term" value="P:protein folding"/>
    <property type="evidence" value="ECO:0007669"/>
    <property type="project" value="InterPro"/>
</dbReference>
<comment type="caution">
    <text evidence="7">The sequence shown here is derived from an EMBL/GenBank/DDBJ whole genome shotgun (WGS) entry which is preliminary data.</text>
</comment>
<dbReference type="PIRSF" id="PIRSF033913">
    <property type="entry name" value="S-S_format_DsbB"/>
    <property type="match status" value="1"/>
</dbReference>
<keyword evidence="3 6" id="KW-0812">Transmembrane</keyword>
<dbReference type="Pfam" id="PF02600">
    <property type="entry name" value="DsbB"/>
    <property type="match status" value="1"/>
</dbReference>
<feature type="transmembrane region" description="Helical" evidence="6">
    <location>
        <begin position="41"/>
        <end position="63"/>
    </location>
</feature>
<sequence>MRKINCLSWLPLFLTLTAFLALSSGFVAEYFFKLRPCSLCLFQQYIFLAILIIGCLSIFLPFLKNSSRKVCFLLALLYILNANIAFYHVAVEHQWVDPPSQCQHKKLSGNSIEEMREQLLNTETVRCDQVQWSLFGISMAGYNALYCLGLGIFTFHFLRRHKKKKESQ</sequence>
<comment type="subcellular location">
    <subcellularLocation>
        <location evidence="1">Cell membrane</location>
        <topology evidence="1">Multi-pass membrane protein</topology>
    </subcellularLocation>
</comment>
<feature type="transmembrane region" description="Helical" evidence="6">
    <location>
        <begin position="140"/>
        <end position="158"/>
    </location>
</feature>
<dbReference type="PANTHER" id="PTHR36570:SF3">
    <property type="entry name" value="DISULFIDE BOND FORMATION PROTEIN B"/>
    <property type="match status" value="1"/>
</dbReference>
<dbReference type="Gene3D" id="1.20.1550.10">
    <property type="entry name" value="DsbB-like"/>
    <property type="match status" value="1"/>
</dbReference>
<accession>A0A8J7TU46</accession>
<reference evidence="7" key="1">
    <citation type="submission" date="2021-02" db="EMBL/GenBank/DDBJ databases">
        <title>Thiocyanate and organic carbon inputs drive convergent selection for specific autotrophic Afipia and Thiobacillus strains within complex microbiomes.</title>
        <authorList>
            <person name="Huddy R.J."/>
            <person name="Sachdeva R."/>
            <person name="Kadzinga F."/>
            <person name="Kantor R.S."/>
            <person name="Harrison S.T.L."/>
            <person name="Banfield J.F."/>
        </authorList>
    </citation>
    <scope>NUCLEOTIDE SEQUENCE</scope>
    <source>
        <strain evidence="7">SCN18_10_11_15_R4_P_38_20</strain>
    </source>
</reference>
<evidence type="ECO:0000256" key="1">
    <source>
        <dbReference type="ARBA" id="ARBA00004651"/>
    </source>
</evidence>
<evidence type="ECO:0000313" key="8">
    <source>
        <dbReference type="Proteomes" id="UP000664414"/>
    </source>
</evidence>
<dbReference type="InterPro" id="IPR024199">
    <property type="entry name" value="Uncharacterised_DsbB"/>
</dbReference>
<evidence type="ECO:0000256" key="6">
    <source>
        <dbReference type="SAM" id="Phobius"/>
    </source>
</evidence>
<dbReference type="EMBL" id="JAFKGL010000010">
    <property type="protein sequence ID" value="MBN9412371.1"/>
    <property type="molecule type" value="Genomic_DNA"/>
</dbReference>
<dbReference type="Proteomes" id="UP000664414">
    <property type="component" value="Unassembled WGS sequence"/>
</dbReference>
<evidence type="ECO:0000313" key="7">
    <source>
        <dbReference type="EMBL" id="MBN9412371.1"/>
    </source>
</evidence>
<proteinExistence type="predicted"/>
<keyword evidence="2" id="KW-1003">Cell membrane</keyword>
<organism evidence="7 8">
    <name type="scientific">Candidatus Paracaedimonas acanthamoebae</name>
    <dbReference type="NCBI Taxonomy" id="244581"/>
    <lineage>
        <taxon>Bacteria</taxon>
        <taxon>Pseudomonadati</taxon>
        <taxon>Pseudomonadota</taxon>
        <taxon>Alphaproteobacteria</taxon>
        <taxon>Holosporales</taxon>
        <taxon>Caedimonadaceae</taxon>
        <taxon>Candidatus Paracaedimonas</taxon>
    </lineage>
</organism>
<evidence type="ECO:0000256" key="5">
    <source>
        <dbReference type="ARBA" id="ARBA00023136"/>
    </source>
</evidence>
<keyword evidence="5 6" id="KW-0472">Membrane</keyword>